<comment type="caution">
    <text evidence="9">The sequence shown here is derived from an EMBL/GenBank/DDBJ whole genome shotgun (WGS) entry which is preliminary data.</text>
</comment>
<keyword evidence="6" id="KW-0175">Coiled coil</keyword>
<dbReference type="OrthoDB" id="47330at2759"/>
<feature type="domain" description="AAA+ ATPase" evidence="7">
    <location>
        <begin position="640"/>
        <end position="790"/>
    </location>
</feature>
<organism evidence="9 10">
    <name type="scientific">Rhynchospora breviuscula</name>
    <dbReference type="NCBI Taxonomy" id="2022672"/>
    <lineage>
        <taxon>Eukaryota</taxon>
        <taxon>Viridiplantae</taxon>
        <taxon>Streptophyta</taxon>
        <taxon>Embryophyta</taxon>
        <taxon>Tracheophyta</taxon>
        <taxon>Spermatophyta</taxon>
        <taxon>Magnoliopsida</taxon>
        <taxon>Liliopsida</taxon>
        <taxon>Poales</taxon>
        <taxon>Cyperaceae</taxon>
        <taxon>Cyperoideae</taxon>
        <taxon>Rhynchosporeae</taxon>
        <taxon>Rhynchospora</taxon>
    </lineage>
</organism>
<dbReference type="InterPro" id="IPR027417">
    <property type="entry name" value="P-loop_NTPase"/>
</dbReference>
<dbReference type="Proteomes" id="UP001151287">
    <property type="component" value="Unassembled WGS sequence"/>
</dbReference>
<accession>A0A9Q0C6H6</accession>
<dbReference type="Gene3D" id="3.40.50.300">
    <property type="entry name" value="P-loop containing nucleotide triphosphate hydrolases"/>
    <property type="match status" value="3"/>
</dbReference>
<dbReference type="InterPro" id="IPR028299">
    <property type="entry name" value="ClpA/B_CS2"/>
</dbReference>
<name>A0A9Q0C6H6_9POAL</name>
<dbReference type="PANTHER" id="PTHR11638">
    <property type="entry name" value="ATP-DEPENDENT CLP PROTEASE"/>
    <property type="match status" value="1"/>
</dbReference>
<dbReference type="Pfam" id="PF10431">
    <property type="entry name" value="ClpB_D2-small"/>
    <property type="match status" value="1"/>
</dbReference>
<dbReference type="PANTHER" id="PTHR11638:SF18">
    <property type="entry name" value="HEAT SHOCK PROTEIN 104"/>
    <property type="match status" value="1"/>
</dbReference>
<dbReference type="GO" id="GO:0005737">
    <property type="term" value="C:cytoplasm"/>
    <property type="evidence" value="ECO:0007669"/>
    <property type="project" value="TreeGrafter"/>
</dbReference>
<evidence type="ECO:0000313" key="10">
    <source>
        <dbReference type="Proteomes" id="UP001151287"/>
    </source>
</evidence>
<proteinExistence type="inferred from homology"/>
<evidence type="ECO:0000313" key="9">
    <source>
        <dbReference type="EMBL" id="KAJ1688070.1"/>
    </source>
</evidence>
<evidence type="ECO:0000256" key="2">
    <source>
        <dbReference type="ARBA" id="ARBA00022737"/>
    </source>
</evidence>
<dbReference type="Pfam" id="PF07724">
    <property type="entry name" value="AAA_2"/>
    <property type="match status" value="1"/>
</dbReference>
<keyword evidence="4" id="KW-0067">ATP-binding</keyword>
<feature type="coiled-coil region" evidence="6">
    <location>
        <begin position="459"/>
        <end position="539"/>
    </location>
</feature>
<evidence type="ECO:0000259" key="7">
    <source>
        <dbReference type="SMART" id="SM00382"/>
    </source>
</evidence>
<dbReference type="InterPro" id="IPR041546">
    <property type="entry name" value="ClpA/ClpB_AAA_lid"/>
</dbReference>
<keyword evidence="3" id="KW-0547">Nucleotide-binding</keyword>
<dbReference type="CDD" id="cd19499">
    <property type="entry name" value="RecA-like_ClpB_Hsp104-like"/>
    <property type="match status" value="1"/>
</dbReference>
<evidence type="ECO:0000259" key="8">
    <source>
        <dbReference type="SMART" id="SM01086"/>
    </source>
</evidence>
<dbReference type="SUPFAM" id="SSF52540">
    <property type="entry name" value="P-loop containing nucleoside triphosphate hydrolases"/>
    <property type="match status" value="2"/>
</dbReference>
<dbReference type="FunFam" id="3.40.50.300:FF:000025">
    <property type="entry name" value="ATP-dependent Clp protease subunit"/>
    <property type="match status" value="1"/>
</dbReference>
<dbReference type="SMART" id="SM01086">
    <property type="entry name" value="ClpB_D2-small"/>
    <property type="match status" value="1"/>
</dbReference>
<evidence type="ECO:0000256" key="1">
    <source>
        <dbReference type="ARBA" id="ARBA00008675"/>
    </source>
</evidence>
<dbReference type="GO" id="GO:0034605">
    <property type="term" value="P:cellular response to heat"/>
    <property type="evidence" value="ECO:0007669"/>
    <property type="project" value="TreeGrafter"/>
</dbReference>
<dbReference type="PRINTS" id="PR00300">
    <property type="entry name" value="CLPPROTEASEA"/>
</dbReference>
<dbReference type="SMART" id="SM00382">
    <property type="entry name" value="AAA"/>
    <property type="match status" value="2"/>
</dbReference>
<dbReference type="InterPro" id="IPR003593">
    <property type="entry name" value="AAA+_ATPase"/>
</dbReference>
<dbReference type="FunFam" id="3.40.50.300:FF:000120">
    <property type="entry name" value="ATP-dependent chaperone ClpB"/>
    <property type="match status" value="1"/>
</dbReference>
<dbReference type="InterPro" id="IPR019489">
    <property type="entry name" value="Clp_ATPase_C"/>
</dbReference>
<protein>
    <submittedName>
        <fullName evidence="9">Uncharacterized protein</fullName>
    </submittedName>
</protein>
<dbReference type="Pfam" id="PF00004">
    <property type="entry name" value="AAA"/>
    <property type="match status" value="1"/>
</dbReference>
<feature type="domain" description="AAA+ ATPase" evidence="7">
    <location>
        <begin position="243"/>
        <end position="389"/>
    </location>
</feature>
<dbReference type="PROSITE" id="PS00871">
    <property type="entry name" value="CLPAB_2"/>
    <property type="match status" value="1"/>
</dbReference>
<sequence>MNSDITTRETIEEVAAVAMAEAMNGDDAAGRHERQRETIEEVAAAAMAKALNGDNAAGRRERQRETIEEVAAAAMAEALNGDDDAGRREQRGPLLQAIANCIGMGMGMGDVDGDPSNVVPLVRLVESALKAIISQIKATTRAQSQSSQESSGHMVQVILSMLVEDSRIGYALNSAGINASQIKSALEKLLGKEEGNKIHGASTDFKALRAYGRDIVEDAGNFDPVIGRDDEIRQMIEILRRRTKSNPILIGDPGIGKTVLVEGLAQRIVSGDVPDNLVNVRLFELRMGALLAGSKYRGDFEDRLQEIVKEVEQAQGKVILFIDEIHSVLGAGASGTDTSLNAANLLKPMLAKGKIRCIGATTSEEYRKYLEKDSAFDRRFQKIHVATPNLPDTMEMLRGLKKKMEEYYDVKIQDQALVAAAHLSSRYITDRYLPDKAIDVVEQACSKVSVQIESRPEQIDKLDRKRHQLEVELHALEEEIDNASRARLVEVSKELDDLREKLQPLNVKYRMEKNRVDELRKLKQRRTELLSALKVAKRETNLACMDDSNLKEIDAAISKLEIEISNNELLTDTVKPEHIAMVVSCWTGIPVTRLNQNEKERLVGLADTLHQRVLGQYEAVNAVAEAVLRSRSGLGRPQQPTGSFLFLGPTGVGKTELAKALAENLFDDENLLVRIDMSEYMEKHSVARLIGAPPGYIGYEEGGQLTEKVRRRPYCVVLFDEVEKAHVSVFNTLLQVLDDGRLTDGEGRTVDFTNTIIILTSNLGAEHILRGIGGDTSMKVAHELVMEEVREHFRPEFLNRIDEVVIFNPLCHDQVRNVVRHQMNDVVLRLAERGIRLIITNAALDVILSKAYDPVHGARPIRRWIEKHVVTQLSKMLIQEEIDDNSTVYIESVQGKRELMYQVGRNCGSVKPEMPVPSFLYREIGS</sequence>
<dbReference type="Pfam" id="PF17871">
    <property type="entry name" value="AAA_lid_9"/>
    <property type="match status" value="1"/>
</dbReference>
<dbReference type="InterPro" id="IPR050130">
    <property type="entry name" value="ClpA_ClpB"/>
</dbReference>
<dbReference type="GO" id="GO:0016887">
    <property type="term" value="F:ATP hydrolysis activity"/>
    <property type="evidence" value="ECO:0007669"/>
    <property type="project" value="InterPro"/>
</dbReference>
<evidence type="ECO:0000256" key="3">
    <source>
        <dbReference type="ARBA" id="ARBA00022741"/>
    </source>
</evidence>
<gene>
    <name evidence="9" type="ORF">LUZ63_019460</name>
</gene>
<dbReference type="AlphaFoldDB" id="A0A9Q0C6H6"/>
<keyword evidence="10" id="KW-1185">Reference proteome</keyword>
<dbReference type="EMBL" id="JAMQYH010000005">
    <property type="protein sequence ID" value="KAJ1688070.1"/>
    <property type="molecule type" value="Genomic_DNA"/>
</dbReference>
<dbReference type="InterPro" id="IPR003959">
    <property type="entry name" value="ATPase_AAA_core"/>
</dbReference>
<dbReference type="GO" id="GO:0005524">
    <property type="term" value="F:ATP binding"/>
    <property type="evidence" value="ECO:0007669"/>
    <property type="project" value="UniProtKB-KW"/>
</dbReference>
<dbReference type="Gene3D" id="1.10.8.60">
    <property type="match status" value="1"/>
</dbReference>
<evidence type="ECO:0000256" key="6">
    <source>
        <dbReference type="SAM" id="Coils"/>
    </source>
</evidence>
<dbReference type="InterPro" id="IPR001270">
    <property type="entry name" value="ClpA/B"/>
</dbReference>
<dbReference type="CDD" id="cd00009">
    <property type="entry name" value="AAA"/>
    <property type="match status" value="1"/>
</dbReference>
<evidence type="ECO:0000256" key="4">
    <source>
        <dbReference type="ARBA" id="ARBA00022840"/>
    </source>
</evidence>
<feature type="domain" description="Clp ATPase C-terminal" evidence="8">
    <location>
        <begin position="810"/>
        <end position="899"/>
    </location>
</feature>
<comment type="similarity">
    <text evidence="1">Belongs to the ClpA/ClpB family.</text>
</comment>
<reference evidence="9" key="1">
    <citation type="journal article" date="2022" name="Cell">
        <title>Repeat-based holocentromeres influence genome architecture and karyotype evolution.</title>
        <authorList>
            <person name="Hofstatter P.G."/>
            <person name="Thangavel G."/>
            <person name="Lux T."/>
            <person name="Neumann P."/>
            <person name="Vondrak T."/>
            <person name="Novak P."/>
            <person name="Zhang M."/>
            <person name="Costa L."/>
            <person name="Castellani M."/>
            <person name="Scott A."/>
            <person name="Toegelov H."/>
            <person name="Fuchs J."/>
            <person name="Mata-Sucre Y."/>
            <person name="Dias Y."/>
            <person name="Vanzela A.L.L."/>
            <person name="Huettel B."/>
            <person name="Almeida C.C.S."/>
            <person name="Simkova H."/>
            <person name="Souza G."/>
            <person name="Pedrosa-Harand A."/>
            <person name="Macas J."/>
            <person name="Mayer K.F.X."/>
            <person name="Houben A."/>
            <person name="Marques A."/>
        </authorList>
    </citation>
    <scope>NUCLEOTIDE SEQUENCE</scope>
    <source>
        <strain evidence="9">RhyBre1mFocal</strain>
    </source>
</reference>
<keyword evidence="2" id="KW-0677">Repeat</keyword>
<keyword evidence="5" id="KW-0143">Chaperone</keyword>
<evidence type="ECO:0000256" key="5">
    <source>
        <dbReference type="ARBA" id="ARBA00023186"/>
    </source>
</evidence>